<accession>A0A1G6QMN0</accession>
<dbReference type="AlphaFoldDB" id="A0A1G6QMN0"/>
<evidence type="ECO:0000313" key="1">
    <source>
        <dbReference type="EMBL" id="SDC93578.1"/>
    </source>
</evidence>
<evidence type="ECO:0000313" key="2">
    <source>
        <dbReference type="Proteomes" id="UP000199417"/>
    </source>
</evidence>
<protein>
    <submittedName>
        <fullName evidence="1">Uncharacterized protein</fullName>
    </submittedName>
</protein>
<dbReference type="Proteomes" id="UP000199417">
    <property type="component" value="Unassembled WGS sequence"/>
</dbReference>
<dbReference type="STRING" id="168276.SAMN05444580_102131"/>
<proteinExistence type="predicted"/>
<reference evidence="1 2" key="1">
    <citation type="submission" date="2016-10" db="EMBL/GenBank/DDBJ databases">
        <authorList>
            <person name="de Groot N.N."/>
        </authorList>
    </citation>
    <scope>NUCLEOTIDE SEQUENCE [LARGE SCALE GENOMIC DNA]</scope>
    <source>
        <strain evidence="1 2">JCM 11308</strain>
    </source>
</reference>
<gene>
    <name evidence="1" type="ORF">SAMN05444580_102131</name>
</gene>
<keyword evidence="2" id="KW-1185">Reference proteome</keyword>
<dbReference type="RefSeq" id="WP_072843867.1">
    <property type="nucleotide sequence ID" value="NZ_FNAB01000002.1"/>
</dbReference>
<dbReference type="EMBL" id="FNAB01000002">
    <property type="protein sequence ID" value="SDC93578.1"/>
    <property type="molecule type" value="Genomic_DNA"/>
</dbReference>
<name>A0A1G6QMN0_9NOCA</name>
<sequence length="130" mass="15047">MTAVRSRRPFRGVALAVDPRKVVRQKLMQMAVLEKIDGEHLPINTDQVHGSLLTIREHVQGKTMTDCLDRWDQLIRDNDLDSIRRIVTADGETSDEMRNLSPLTVLLSERERRQVLSAVRRHFTEHPEAR</sequence>
<organism evidence="1 2">
    <name type="scientific">Rhodococcus tukisamuensis</name>
    <dbReference type="NCBI Taxonomy" id="168276"/>
    <lineage>
        <taxon>Bacteria</taxon>
        <taxon>Bacillati</taxon>
        <taxon>Actinomycetota</taxon>
        <taxon>Actinomycetes</taxon>
        <taxon>Mycobacteriales</taxon>
        <taxon>Nocardiaceae</taxon>
        <taxon>Rhodococcus</taxon>
    </lineage>
</organism>